<protein>
    <submittedName>
        <fullName evidence="3">Class A beta-lactamase</fullName>
        <ecNumber evidence="3">3.5.2.6</ecNumber>
    </submittedName>
</protein>
<feature type="signal peptide" evidence="1">
    <location>
        <begin position="1"/>
        <end position="24"/>
    </location>
</feature>
<evidence type="ECO:0000313" key="3">
    <source>
        <dbReference type="EMBL" id="MFC3761379.1"/>
    </source>
</evidence>
<organism evidence="3 4">
    <name type="scientific">Tenggerimyces flavus</name>
    <dbReference type="NCBI Taxonomy" id="1708749"/>
    <lineage>
        <taxon>Bacteria</taxon>
        <taxon>Bacillati</taxon>
        <taxon>Actinomycetota</taxon>
        <taxon>Actinomycetes</taxon>
        <taxon>Propionibacteriales</taxon>
        <taxon>Nocardioidaceae</taxon>
        <taxon>Tenggerimyces</taxon>
    </lineage>
</organism>
<accession>A0ABV7YBD3</accession>
<keyword evidence="4" id="KW-1185">Reference proteome</keyword>
<keyword evidence="1" id="KW-0732">Signal</keyword>
<dbReference type="Pfam" id="PF13354">
    <property type="entry name" value="Beta-lactamase2"/>
    <property type="match status" value="1"/>
</dbReference>
<dbReference type="InterPro" id="IPR000871">
    <property type="entry name" value="Beta-lactam_class-A"/>
</dbReference>
<gene>
    <name evidence="3" type="primary">bla</name>
    <name evidence="3" type="ORF">ACFOUW_11060</name>
</gene>
<sequence>MSVTRRSLLAAGLAVPVLVPSARAETLSLNARFRELEQRYQATLGVYAVNTRTGKTVTYQHDRRIAFCSTFKGFATAAVLRDHDDCARLDKRVFYPAADVMKNAPITAQHVETGMTIAELIAAALQYSDGTAGNLLLREIGGPKGLTAFLRSIGDTTTRSDRWEPDLWTAVPGDPRDTTTPEALGRTYGHLMLGRALRPRDRERLVTWMKGNTTSTKRFRAGLPAAWTLADKTGTGDYGVANDVGVTWTTKGTPLLLSVMTTKTEKDAPVENVLVADAATIVATALAPGE</sequence>
<feature type="domain" description="Beta-lactamase class A catalytic" evidence="2">
    <location>
        <begin position="45"/>
        <end position="261"/>
    </location>
</feature>
<dbReference type="NCBIfam" id="NF033103">
    <property type="entry name" value="bla_class_A"/>
    <property type="match status" value="1"/>
</dbReference>
<dbReference type="RefSeq" id="WP_205118444.1">
    <property type="nucleotide sequence ID" value="NZ_JAFBCM010000001.1"/>
</dbReference>
<reference evidence="4" key="1">
    <citation type="journal article" date="2019" name="Int. J. Syst. Evol. Microbiol.">
        <title>The Global Catalogue of Microorganisms (GCM) 10K type strain sequencing project: providing services to taxonomists for standard genome sequencing and annotation.</title>
        <authorList>
            <consortium name="The Broad Institute Genomics Platform"/>
            <consortium name="The Broad Institute Genome Sequencing Center for Infectious Disease"/>
            <person name="Wu L."/>
            <person name="Ma J."/>
        </authorList>
    </citation>
    <scope>NUCLEOTIDE SEQUENCE [LARGE SCALE GENOMIC DNA]</scope>
    <source>
        <strain evidence="4">CGMCC 4.7241</strain>
    </source>
</reference>
<comment type="caution">
    <text evidence="3">The sequence shown here is derived from an EMBL/GenBank/DDBJ whole genome shotgun (WGS) entry which is preliminary data.</text>
</comment>
<dbReference type="PANTHER" id="PTHR35333:SF3">
    <property type="entry name" value="BETA-LACTAMASE-TYPE TRANSPEPTIDASE FOLD CONTAINING PROTEIN"/>
    <property type="match status" value="1"/>
</dbReference>
<evidence type="ECO:0000313" key="4">
    <source>
        <dbReference type="Proteomes" id="UP001595699"/>
    </source>
</evidence>
<evidence type="ECO:0000256" key="1">
    <source>
        <dbReference type="SAM" id="SignalP"/>
    </source>
</evidence>
<dbReference type="PRINTS" id="PR00118">
    <property type="entry name" value="BLACTAMASEA"/>
</dbReference>
<dbReference type="SUPFAM" id="SSF56601">
    <property type="entry name" value="beta-lactamase/transpeptidase-like"/>
    <property type="match status" value="1"/>
</dbReference>
<name>A0ABV7YBD3_9ACTN</name>
<dbReference type="EMBL" id="JBHRZH010000008">
    <property type="protein sequence ID" value="MFC3761379.1"/>
    <property type="molecule type" value="Genomic_DNA"/>
</dbReference>
<dbReference type="PANTHER" id="PTHR35333">
    <property type="entry name" value="BETA-LACTAMASE"/>
    <property type="match status" value="1"/>
</dbReference>
<keyword evidence="3" id="KW-0378">Hydrolase</keyword>
<dbReference type="Proteomes" id="UP001595699">
    <property type="component" value="Unassembled WGS sequence"/>
</dbReference>
<dbReference type="GO" id="GO:0008800">
    <property type="term" value="F:beta-lactamase activity"/>
    <property type="evidence" value="ECO:0007669"/>
    <property type="project" value="UniProtKB-EC"/>
</dbReference>
<feature type="chain" id="PRO_5046673577" evidence="1">
    <location>
        <begin position="25"/>
        <end position="290"/>
    </location>
</feature>
<dbReference type="InterPro" id="IPR045155">
    <property type="entry name" value="Beta-lactam_cat"/>
</dbReference>
<evidence type="ECO:0000259" key="2">
    <source>
        <dbReference type="Pfam" id="PF13354"/>
    </source>
</evidence>
<proteinExistence type="predicted"/>
<dbReference type="EC" id="3.5.2.6" evidence="3"/>
<dbReference type="InterPro" id="IPR012338">
    <property type="entry name" value="Beta-lactam/transpept-like"/>
</dbReference>
<dbReference type="Gene3D" id="3.40.710.10">
    <property type="entry name" value="DD-peptidase/beta-lactamase superfamily"/>
    <property type="match status" value="1"/>
</dbReference>